<feature type="non-terminal residue" evidence="2">
    <location>
        <position position="92"/>
    </location>
</feature>
<gene>
    <name evidence="2" type="ORF">ERJ77_27415</name>
</gene>
<evidence type="ECO:0000313" key="2">
    <source>
        <dbReference type="EMBL" id="MBF4438146.1"/>
    </source>
</evidence>
<accession>A0AAW4BK16</accession>
<name>A0AAW4BK16_VIBAN</name>
<organism evidence="2 3">
    <name type="scientific">Vibrio anguillarum</name>
    <name type="common">Listonella anguillarum</name>
    <dbReference type="NCBI Taxonomy" id="55601"/>
    <lineage>
        <taxon>Bacteria</taxon>
        <taxon>Pseudomonadati</taxon>
        <taxon>Pseudomonadota</taxon>
        <taxon>Gammaproteobacteria</taxon>
        <taxon>Vibrionales</taxon>
        <taxon>Vibrionaceae</taxon>
        <taxon>Vibrio</taxon>
    </lineage>
</organism>
<protein>
    <submittedName>
        <fullName evidence="2">Uncharacterized protein</fullName>
    </submittedName>
</protein>
<reference evidence="2" key="1">
    <citation type="journal article" date="2021" name="PeerJ">
        <title>Analysis of 44 Vibrio anguillarum genomes reveals high genetic diversity.</title>
        <authorList>
            <person name="Hansen M.J."/>
            <person name="Dalsgaard I."/>
        </authorList>
    </citation>
    <scope>NUCLEOTIDE SEQUENCE</scope>
    <source>
        <strain evidence="2">850617-1/1</strain>
    </source>
</reference>
<dbReference type="EMBL" id="SCLC01001744">
    <property type="protein sequence ID" value="MBF4438146.1"/>
    <property type="molecule type" value="Genomic_DNA"/>
</dbReference>
<dbReference type="AlphaFoldDB" id="A0AAW4BK16"/>
<comment type="caution">
    <text evidence="2">The sequence shown here is derived from an EMBL/GenBank/DDBJ whole genome shotgun (WGS) entry which is preliminary data.</text>
</comment>
<dbReference type="Proteomes" id="UP000786185">
    <property type="component" value="Unassembled WGS sequence"/>
</dbReference>
<evidence type="ECO:0000313" key="3">
    <source>
        <dbReference type="Proteomes" id="UP000786185"/>
    </source>
</evidence>
<sequence length="92" mass="10051">MNQPKNSRKNAEAETETSKTTSVDNPFSTILKTGEAPKLGSKSQGTVLYEIAQNSEDNQLYFRIAGQSGGAGLHSKHWVPLNELFQLIESQG</sequence>
<evidence type="ECO:0000256" key="1">
    <source>
        <dbReference type="SAM" id="MobiDB-lite"/>
    </source>
</evidence>
<feature type="region of interest" description="Disordered" evidence="1">
    <location>
        <begin position="1"/>
        <end position="42"/>
    </location>
</feature>
<proteinExistence type="predicted"/>